<dbReference type="PROSITE" id="PS50805">
    <property type="entry name" value="KRAB"/>
    <property type="match status" value="1"/>
</dbReference>
<name>A0ABN9C4Z3_9NEOB</name>
<feature type="region of interest" description="Disordered" evidence="1">
    <location>
        <begin position="345"/>
        <end position="369"/>
    </location>
</feature>
<organism evidence="3 4">
    <name type="scientific">Staurois parvus</name>
    <dbReference type="NCBI Taxonomy" id="386267"/>
    <lineage>
        <taxon>Eukaryota</taxon>
        <taxon>Metazoa</taxon>
        <taxon>Chordata</taxon>
        <taxon>Craniata</taxon>
        <taxon>Vertebrata</taxon>
        <taxon>Euteleostomi</taxon>
        <taxon>Amphibia</taxon>
        <taxon>Batrachia</taxon>
        <taxon>Anura</taxon>
        <taxon>Neobatrachia</taxon>
        <taxon>Ranoidea</taxon>
        <taxon>Ranidae</taxon>
        <taxon>Staurois</taxon>
    </lineage>
</organism>
<dbReference type="EMBL" id="CATNWA010007899">
    <property type="protein sequence ID" value="CAI9555065.1"/>
    <property type="molecule type" value="Genomic_DNA"/>
</dbReference>
<dbReference type="Proteomes" id="UP001162483">
    <property type="component" value="Unassembled WGS sequence"/>
</dbReference>
<dbReference type="PANTHER" id="PTHR23232:SF142">
    <property type="entry name" value="GASTRULA ZINC FINGER PROTEIN XLCGF57.1-LIKE-RELATED"/>
    <property type="match status" value="1"/>
</dbReference>
<accession>A0ABN9C4Z3</accession>
<gene>
    <name evidence="3" type="ORF">SPARVUS_LOCUS4318704</name>
</gene>
<evidence type="ECO:0000256" key="1">
    <source>
        <dbReference type="SAM" id="MobiDB-lite"/>
    </source>
</evidence>
<evidence type="ECO:0000313" key="3">
    <source>
        <dbReference type="EMBL" id="CAI9555065.1"/>
    </source>
</evidence>
<dbReference type="PANTHER" id="PTHR23232">
    <property type="entry name" value="KRAB DOMAIN C2H2 ZINC FINGER"/>
    <property type="match status" value="1"/>
</dbReference>
<comment type="caution">
    <text evidence="3">The sequence shown here is derived from an EMBL/GenBank/DDBJ whole genome shotgun (WGS) entry which is preliminary data.</text>
</comment>
<dbReference type="SUPFAM" id="SSF109640">
    <property type="entry name" value="KRAB domain (Kruppel-associated box)"/>
    <property type="match status" value="1"/>
</dbReference>
<proteinExistence type="predicted"/>
<dbReference type="CDD" id="cd07765">
    <property type="entry name" value="KRAB_A-box"/>
    <property type="match status" value="1"/>
</dbReference>
<sequence length="429" mass="50054">RHFRSTQSWERCRCRALSSHPRKQIRRVVEALRMPRLKATRVKRKKTKVPPQRLAAKRKKTHLQPPTDFEEVAVYFSEEEWRYLKVDQMELYRQVMIDNYQAIHSLGFHQLEKPTLISKIEQDEDLFITELKKHSQDAPSFNTEVLHVSQLTSKERTVEDIYLTGNRKNRIKPSSNENGSLPPRHKYNFRDRAAVAYTMFYDDEAEVREHKPHQSLQRKSVYDKIIGAPRFKTKGVNTSLFTPKKLKVEVVHFTGDLKNSIKTSSNENGSLPTKHQHKSRVKAAVQCTSYEGKMSELKPRKSLKRKSSYDKIVGVPRLNTEELHTSFLKSEILTEEKVHLTGDLEKATKTSSNKNGSLPPKRQHKFRDKSAVQCTLSFEDKVRERKPRKSLRRKSSLDKIIDVPNTEELHTSFLKHEILTEKKYTSQGI</sequence>
<feature type="non-terminal residue" evidence="3">
    <location>
        <position position="1"/>
    </location>
</feature>
<keyword evidence="4" id="KW-1185">Reference proteome</keyword>
<evidence type="ECO:0000259" key="2">
    <source>
        <dbReference type="PROSITE" id="PS50805"/>
    </source>
</evidence>
<dbReference type="SMART" id="SM00349">
    <property type="entry name" value="KRAB"/>
    <property type="match status" value="1"/>
</dbReference>
<dbReference type="InterPro" id="IPR001909">
    <property type="entry name" value="KRAB"/>
</dbReference>
<evidence type="ECO:0000313" key="4">
    <source>
        <dbReference type="Proteomes" id="UP001162483"/>
    </source>
</evidence>
<feature type="domain" description="KRAB" evidence="2">
    <location>
        <begin position="67"/>
        <end position="139"/>
    </location>
</feature>
<dbReference type="Pfam" id="PF01352">
    <property type="entry name" value="KRAB"/>
    <property type="match status" value="1"/>
</dbReference>
<feature type="region of interest" description="Disordered" evidence="1">
    <location>
        <begin position="41"/>
        <end position="62"/>
    </location>
</feature>
<reference evidence="3" key="1">
    <citation type="submission" date="2023-05" db="EMBL/GenBank/DDBJ databases">
        <authorList>
            <person name="Stuckert A."/>
        </authorList>
    </citation>
    <scope>NUCLEOTIDE SEQUENCE</scope>
</reference>
<protein>
    <recommendedName>
        <fullName evidence="2">KRAB domain-containing protein</fullName>
    </recommendedName>
</protein>
<dbReference type="InterPro" id="IPR036051">
    <property type="entry name" value="KRAB_dom_sf"/>
</dbReference>
<dbReference type="Gene3D" id="6.10.140.140">
    <property type="match status" value="1"/>
</dbReference>
<dbReference type="InterPro" id="IPR050169">
    <property type="entry name" value="Krueppel_C2H2_ZnF"/>
</dbReference>